<dbReference type="RefSeq" id="XP_028037595.1">
    <property type="nucleotide sequence ID" value="XM_028181794.1"/>
</dbReference>
<dbReference type="OrthoDB" id="10252139at2759"/>
<dbReference type="PANTHER" id="PTHR45703">
    <property type="entry name" value="DYNEIN HEAVY CHAIN"/>
    <property type="match status" value="1"/>
</dbReference>
<dbReference type="KEGG" id="bman:114248529"/>
<feature type="domain" description="Dynein heavy chain C-terminal" evidence="1">
    <location>
        <begin position="51"/>
        <end position="234"/>
    </location>
</feature>
<evidence type="ECO:0000313" key="3">
    <source>
        <dbReference type="RefSeq" id="XP_028037595.1"/>
    </source>
</evidence>
<accession>A0A6J2K6L4</accession>
<keyword evidence="2" id="KW-1185">Reference proteome</keyword>
<dbReference type="GO" id="GO:0045505">
    <property type="term" value="F:dynein intermediate chain binding"/>
    <property type="evidence" value="ECO:0007669"/>
    <property type="project" value="InterPro"/>
</dbReference>
<organism evidence="2 3">
    <name type="scientific">Bombyx mandarina</name>
    <name type="common">Wild silk moth</name>
    <name type="synonym">Wild silkworm</name>
    <dbReference type="NCBI Taxonomy" id="7092"/>
    <lineage>
        <taxon>Eukaryota</taxon>
        <taxon>Metazoa</taxon>
        <taxon>Ecdysozoa</taxon>
        <taxon>Arthropoda</taxon>
        <taxon>Hexapoda</taxon>
        <taxon>Insecta</taxon>
        <taxon>Pterygota</taxon>
        <taxon>Neoptera</taxon>
        <taxon>Endopterygota</taxon>
        <taxon>Lepidoptera</taxon>
        <taxon>Glossata</taxon>
        <taxon>Ditrysia</taxon>
        <taxon>Bombycoidea</taxon>
        <taxon>Bombycidae</taxon>
        <taxon>Bombycinae</taxon>
        <taxon>Bombyx</taxon>
    </lineage>
</organism>
<dbReference type="InterPro" id="IPR026983">
    <property type="entry name" value="DHC"/>
</dbReference>
<dbReference type="InterPro" id="IPR043160">
    <property type="entry name" value="Dynein_C_barrel"/>
</dbReference>
<gene>
    <name evidence="3" type="primary">LOC114248529</name>
</gene>
<dbReference type="Proteomes" id="UP000504629">
    <property type="component" value="Unplaced"/>
</dbReference>
<evidence type="ECO:0000259" key="1">
    <source>
        <dbReference type="Pfam" id="PF18199"/>
    </source>
</evidence>
<dbReference type="InterPro" id="IPR041228">
    <property type="entry name" value="Dynein_C"/>
</dbReference>
<dbReference type="AlphaFoldDB" id="A0A6J2K6L4"/>
<dbReference type="Pfam" id="PF18199">
    <property type="entry name" value="Dynein_C"/>
    <property type="match status" value="1"/>
</dbReference>
<evidence type="ECO:0000313" key="2">
    <source>
        <dbReference type="Proteomes" id="UP000504629"/>
    </source>
</evidence>
<dbReference type="GO" id="GO:0007018">
    <property type="term" value="P:microtubule-based movement"/>
    <property type="evidence" value="ECO:0007669"/>
    <property type="project" value="InterPro"/>
</dbReference>
<dbReference type="Gene3D" id="3.10.490.20">
    <property type="match status" value="1"/>
</dbReference>
<dbReference type="GO" id="GO:0030286">
    <property type="term" value="C:dynein complex"/>
    <property type="evidence" value="ECO:0007669"/>
    <property type="project" value="InterPro"/>
</dbReference>
<reference evidence="3" key="1">
    <citation type="submission" date="2025-08" db="UniProtKB">
        <authorList>
            <consortium name="RefSeq"/>
        </authorList>
    </citation>
    <scope>IDENTIFICATION</scope>
    <source>
        <tissue evidence="3">Silk gland</tissue>
    </source>
</reference>
<name>A0A6J2K6L4_BOMMA</name>
<sequence>MFYMFDNQSLYRECQGWWAAACGAELHDARRATRAVHAALAQRARSGAPLHKVPDEWQLLWIGPDAPDAYVKELCHRVRSALERFETLTDEMPKEVDLRSFLRPSRVVWALLVRAAEGRNCSVDTLMLAAKWNCPEESPAGDSVRLRGVQLSGCECGAAGVQPAPPRAPPHRPAPPLHVRCVPTHEDSSLLAEGVLEVPVYSNESREELVFEMRVPLARSFNAETATLHTVAMFIGPVD</sequence>
<dbReference type="GeneID" id="114248529"/>
<dbReference type="GO" id="GO:0051959">
    <property type="term" value="F:dynein light intermediate chain binding"/>
    <property type="evidence" value="ECO:0007669"/>
    <property type="project" value="InterPro"/>
</dbReference>
<proteinExistence type="predicted"/>
<protein>
    <submittedName>
        <fullName evidence="3">Cytoplasmic dynein 2 heavy chain 1-like</fullName>
    </submittedName>
</protein>
<dbReference type="PANTHER" id="PTHR45703:SF22">
    <property type="entry name" value="DYNEIN CYTOPLASMIC 2 HEAVY CHAIN 1"/>
    <property type="match status" value="1"/>
</dbReference>